<feature type="compositionally biased region" description="Polar residues" evidence="6">
    <location>
        <begin position="358"/>
        <end position="379"/>
    </location>
</feature>
<keyword evidence="3" id="KW-0547">Nucleotide-binding</keyword>
<feature type="non-terminal residue" evidence="8">
    <location>
        <position position="587"/>
    </location>
</feature>
<keyword evidence="4 8" id="KW-0418">Kinase</keyword>
<keyword evidence="1" id="KW-0723">Serine/threonine-protein kinase</keyword>
<dbReference type="Pfam" id="PF00069">
    <property type="entry name" value="Pkinase"/>
    <property type="match status" value="1"/>
</dbReference>
<dbReference type="PANTHER" id="PTHR24058">
    <property type="entry name" value="DUAL SPECIFICITY PROTEIN KINASE"/>
    <property type="match status" value="1"/>
</dbReference>
<protein>
    <submittedName>
        <fullName evidence="8">Dual specificity protein kinase yak1</fullName>
        <ecNumber evidence="8">2.7.12.1</ecNumber>
    </submittedName>
</protein>
<feature type="compositionally biased region" description="Low complexity" evidence="6">
    <location>
        <begin position="443"/>
        <end position="456"/>
    </location>
</feature>
<evidence type="ECO:0000313" key="9">
    <source>
        <dbReference type="Proteomes" id="UP001150925"/>
    </source>
</evidence>
<dbReference type="InterPro" id="IPR000719">
    <property type="entry name" value="Prot_kinase_dom"/>
</dbReference>
<dbReference type="EMBL" id="JANBPY010002933">
    <property type="protein sequence ID" value="KAJ1953232.1"/>
    <property type="molecule type" value="Genomic_DNA"/>
</dbReference>
<name>A0A9W8E4P2_9FUNG</name>
<feature type="compositionally biased region" description="Basic residues" evidence="6">
    <location>
        <begin position="468"/>
        <end position="489"/>
    </location>
</feature>
<feature type="compositionally biased region" description="Basic and acidic residues" evidence="6">
    <location>
        <begin position="505"/>
        <end position="517"/>
    </location>
</feature>
<keyword evidence="2 8" id="KW-0808">Transferase</keyword>
<keyword evidence="9" id="KW-1185">Reference proteome</keyword>
<feature type="region of interest" description="Disordered" evidence="6">
    <location>
        <begin position="400"/>
        <end position="587"/>
    </location>
</feature>
<dbReference type="Proteomes" id="UP001150925">
    <property type="component" value="Unassembled WGS sequence"/>
</dbReference>
<evidence type="ECO:0000256" key="3">
    <source>
        <dbReference type="ARBA" id="ARBA00022741"/>
    </source>
</evidence>
<dbReference type="PROSITE" id="PS50011">
    <property type="entry name" value="PROTEIN_KINASE_DOM"/>
    <property type="match status" value="1"/>
</dbReference>
<feature type="region of interest" description="Disordered" evidence="6">
    <location>
        <begin position="347"/>
        <end position="386"/>
    </location>
</feature>
<dbReference type="GO" id="GO:0004712">
    <property type="term" value="F:protein serine/threonine/tyrosine kinase activity"/>
    <property type="evidence" value="ECO:0007669"/>
    <property type="project" value="UniProtKB-EC"/>
</dbReference>
<dbReference type="GO" id="GO:0004713">
    <property type="term" value="F:protein tyrosine kinase activity"/>
    <property type="evidence" value="ECO:0007669"/>
    <property type="project" value="TreeGrafter"/>
</dbReference>
<reference evidence="8" key="1">
    <citation type="submission" date="2022-07" db="EMBL/GenBank/DDBJ databases">
        <title>Phylogenomic reconstructions and comparative analyses of Kickxellomycotina fungi.</title>
        <authorList>
            <person name="Reynolds N.K."/>
            <person name="Stajich J.E."/>
            <person name="Barry K."/>
            <person name="Grigoriev I.V."/>
            <person name="Crous P."/>
            <person name="Smith M.E."/>
        </authorList>
    </citation>
    <scope>NUCLEOTIDE SEQUENCE</scope>
    <source>
        <strain evidence="8">RSA 1196</strain>
    </source>
</reference>
<dbReference type="SMART" id="SM00220">
    <property type="entry name" value="S_TKc"/>
    <property type="match status" value="1"/>
</dbReference>
<dbReference type="Gene3D" id="1.10.510.10">
    <property type="entry name" value="Transferase(Phosphotransferase) domain 1"/>
    <property type="match status" value="1"/>
</dbReference>
<evidence type="ECO:0000256" key="5">
    <source>
        <dbReference type="ARBA" id="ARBA00022840"/>
    </source>
</evidence>
<dbReference type="PANTHER" id="PTHR24058:SF17">
    <property type="entry name" value="HOMEODOMAIN INTERACTING PROTEIN KINASE, ISOFORM D"/>
    <property type="match status" value="1"/>
</dbReference>
<feature type="compositionally biased region" description="Polar residues" evidence="6">
    <location>
        <begin position="578"/>
        <end position="587"/>
    </location>
</feature>
<dbReference type="AlphaFoldDB" id="A0A9W8E4P2"/>
<dbReference type="SUPFAM" id="SSF56112">
    <property type="entry name" value="Protein kinase-like (PK-like)"/>
    <property type="match status" value="1"/>
</dbReference>
<organism evidence="8 9">
    <name type="scientific">Dispira parvispora</name>
    <dbReference type="NCBI Taxonomy" id="1520584"/>
    <lineage>
        <taxon>Eukaryota</taxon>
        <taxon>Fungi</taxon>
        <taxon>Fungi incertae sedis</taxon>
        <taxon>Zoopagomycota</taxon>
        <taxon>Kickxellomycotina</taxon>
        <taxon>Dimargaritomycetes</taxon>
        <taxon>Dimargaritales</taxon>
        <taxon>Dimargaritaceae</taxon>
        <taxon>Dispira</taxon>
    </lineage>
</organism>
<dbReference type="InterPro" id="IPR050494">
    <property type="entry name" value="Ser_Thr_dual-spec_kinase"/>
</dbReference>
<dbReference type="OrthoDB" id="9332038at2759"/>
<evidence type="ECO:0000256" key="4">
    <source>
        <dbReference type="ARBA" id="ARBA00022777"/>
    </source>
</evidence>
<dbReference type="GO" id="GO:0004674">
    <property type="term" value="F:protein serine/threonine kinase activity"/>
    <property type="evidence" value="ECO:0007669"/>
    <property type="project" value="UniProtKB-KW"/>
</dbReference>
<gene>
    <name evidence="8" type="primary">YAK1_1</name>
    <name evidence="8" type="ORF">IWQ62_006043</name>
</gene>
<dbReference type="GO" id="GO:0005524">
    <property type="term" value="F:ATP binding"/>
    <property type="evidence" value="ECO:0007669"/>
    <property type="project" value="UniProtKB-KW"/>
</dbReference>
<feature type="compositionally biased region" description="Polar residues" evidence="6">
    <location>
        <begin position="490"/>
        <end position="504"/>
    </location>
</feature>
<evidence type="ECO:0000256" key="6">
    <source>
        <dbReference type="SAM" id="MobiDB-lite"/>
    </source>
</evidence>
<comment type="caution">
    <text evidence="8">The sequence shown here is derived from an EMBL/GenBank/DDBJ whole genome shotgun (WGS) entry which is preliminary data.</text>
</comment>
<feature type="compositionally biased region" description="Polar residues" evidence="6">
    <location>
        <begin position="551"/>
        <end position="561"/>
    </location>
</feature>
<accession>A0A9W8E4P2</accession>
<feature type="domain" description="Protein kinase" evidence="7">
    <location>
        <begin position="1"/>
        <end position="179"/>
    </location>
</feature>
<dbReference type="InterPro" id="IPR011009">
    <property type="entry name" value="Kinase-like_dom_sf"/>
</dbReference>
<sequence length="587" mass="64081">MENKTVHTYIQSRFYRSPEVLLGLQYNSMIDMWSLGCIVAELAIGLPLFPGSSEYNQVARIVEMLGNPPSYMIETGKQAGLYFERPVDNTGVRQYRLKSMEQYSRETQRTEQPSKTYVKGSSVEEIINSLPLPPKLRTATEIEQERTRRAALVDFISGLLNLNPLKRWTPQQARLHPFITGDNFTGPFSPPVNLPRHPASSSANLVSGFYARHRSIGGFPYAPHGPEKPLPYPGVHLMSRENRHSIAYSSNQVHRGVAPSSIPQSSSQVHTRLNRSRASTLANNLMPSEPIGVAHPHPSEWRSHVPVPGPTLSGYPPTGHATNCMYPPPGATVSPAPSLYQSVLCAQQGHRPDDSNTRRSSLPNFNLDQTRVPPTTQHNGGMGTALRGYPVVSAGMSSIAPSDHDISHPLHHYSVAHHPGATDQGQIPRSDGPSTDTMSAMISDGGFSQPGSSFSPHLTGDTSYPSAAHHHHSPSHQRRRSVRHAHRKSQQYPTTRPSAGNITRLSDEFHKRTRIQDHPPPLTSEGSGGEMQGTPHPGTVSGVTSGFRAGDTSSSLGTQSMFDLRHPPPTVSLDYDGANSNAPPRPS</sequence>
<dbReference type="GO" id="GO:0005737">
    <property type="term" value="C:cytoplasm"/>
    <property type="evidence" value="ECO:0007669"/>
    <property type="project" value="TreeGrafter"/>
</dbReference>
<dbReference type="EC" id="2.7.12.1" evidence="8"/>
<feature type="compositionally biased region" description="Polar residues" evidence="6">
    <location>
        <begin position="423"/>
        <end position="440"/>
    </location>
</feature>
<evidence type="ECO:0000256" key="1">
    <source>
        <dbReference type="ARBA" id="ARBA00022527"/>
    </source>
</evidence>
<evidence type="ECO:0000259" key="7">
    <source>
        <dbReference type="PROSITE" id="PS50011"/>
    </source>
</evidence>
<proteinExistence type="predicted"/>
<keyword evidence="5" id="KW-0067">ATP-binding</keyword>
<evidence type="ECO:0000313" key="8">
    <source>
        <dbReference type="EMBL" id="KAJ1953232.1"/>
    </source>
</evidence>
<dbReference type="GO" id="GO:0005634">
    <property type="term" value="C:nucleus"/>
    <property type="evidence" value="ECO:0007669"/>
    <property type="project" value="TreeGrafter"/>
</dbReference>
<evidence type="ECO:0000256" key="2">
    <source>
        <dbReference type="ARBA" id="ARBA00022679"/>
    </source>
</evidence>